<proteinExistence type="predicted"/>
<dbReference type="GO" id="GO:0005881">
    <property type="term" value="C:cytoplasmic microtubule"/>
    <property type="evidence" value="ECO:0007669"/>
    <property type="project" value="TreeGrafter"/>
</dbReference>
<dbReference type="GO" id="GO:0005524">
    <property type="term" value="F:ATP binding"/>
    <property type="evidence" value="ECO:0007669"/>
    <property type="project" value="InterPro"/>
</dbReference>
<dbReference type="InterPro" id="IPR027417">
    <property type="entry name" value="P-loop_NTPase"/>
</dbReference>
<evidence type="ECO:0000313" key="3">
    <source>
        <dbReference type="Proteomes" id="UP001153365"/>
    </source>
</evidence>
<dbReference type="GO" id="GO:0005938">
    <property type="term" value="C:cell cortex"/>
    <property type="evidence" value="ECO:0007669"/>
    <property type="project" value="TreeGrafter"/>
</dbReference>
<dbReference type="InterPro" id="IPR026983">
    <property type="entry name" value="DHC"/>
</dbReference>
<dbReference type="GO" id="GO:0045505">
    <property type="term" value="F:dynein intermediate chain binding"/>
    <property type="evidence" value="ECO:0007669"/>
    <property type="project" value="InterPro"/>
</dbReference>
<gene>
    <name evidence="2" type="ORF">PPACK8108_LOCUS3329</name>
</gene>
<name>A0AAV0ANL0_PHAPC</name>
<evidence type="ECO:0000313" key="2">
    <source>
        <dbReference type="EMBL" id="CAH7668777.1"/>
    </source>
</evidence>
<dbReference type="PANTHER" id="PTHR10676:SF314">
    <property type="entry name" value="CYTOPLASMIC DYNEIN 1 HEAVY CHAIN 1"/>
    <property type="match status" value="1"/>
</dbReference>
<dbReference type="Gene3D" id="3.40.50.300">
    <property type="entry name" value="P-loop containing nucleotide triphosphate hydrolases"/>
    <property type="match status" value="2"/>
</dbReference>
<dbReference type="GO" id="GO:0007097">
    <property type="term" value="P:nuclear migration"/>
    <property type="evidence" value="ECO:0007669"/>
    <property type="project" value="TreeGrafter"/>
</dbReference>
<feature type="domain" description="Dynein heavy chain hydrolytic ATP-binding dynein motor region" evidence="1">
    <location>
        <begin position="133"/>
        <end position="241"/>
    </location>
</feature>
<protein>
    <submittedName>
        <fullName evidence="2">Hydrolytic ATP binding site of dynein motor region D1-domain-containing protein</fullName>
    </submittedName>
</protein>
<dbReference type="AlphaFoldDB" id="A0AAV0ANL0"/>
<dbReference type="GO" id="GO:0031122">
    <property type="term" value="P:cytoplasmic microtubule organization"/>
    <property type="evidence" value="ECO:0007669"/>
    <property type="project" value="TreeGrafter"/>
</dbReference>
<sequence length="420" mass="46612">MFAGLLALIIDQDLTRKENMCSREGREIPFPTPIILKNSQKINDRLSKVESQIKLVVLVAQSGISLKGPLQIVLKALDVLALVRDVIRLLIKDNSVSRFEWSYHMQFYLEVSVANPIESLSIHMANAVFPYGFKYLGTFDFQATGRIFVGLFQVGAWGYFDGANRLEERILSAVSHLIQSIKLGLGAISFDQSAEVEIVGNMLWINTNTGIVITMNPGYAGRSNLPDNLKLFRSMAMTCPIGGAIIASVDQREQCILIQSVTETIVSKLVAEHLKEHIHHIVSELHLVVGNIQNIQHRLMMVGPLATGKTGAWRALLGALGRLAISKDFVYDSLNPTTPEWNFGLFTNIIRKIIDNVGDEVSKQHWIIFMAMLIHNGVLDDSKLLTLPIGKQLGLPNNVQIIFEVESLNIPPLPLSVSVE</sequence>
<dbReference type="GO" id="GO:0007052">
    <property type="term" value="P:mitotic spindle organization"/>
    <property type="evidence" value="ECO:0007669"/>
    <property type="project" value="TreeGrafter"/>
</dbReference>
<reference evidence="2" key="1">
    <citation type="submission" date="2022-06" db="EMBL/GenBank/DDBJ databases">
        <authorList>
            <consortium name="SYNGENTA / RWTH Aachen University"/>
        </authorList>
    </citation>
    <scope>NUCLEOTIDE SEQUENCE</scope>
</reference>
<dbReference type="InterPro" id="IPR035699">
    <property type="entry name" value="AAA_6"/>
</dbReference>
<dbReference type="Proteomes" id="UP001153365">
    <property type="component" value="Unassembled WGS sequence"/>
</dbReference>
<dbReference type="EMBL" id="CALTRL010000606">
    <property type="protein sequence ID" value="CAH7668777.1"/>
    <property type="molecule type" value="Genomic_DNA"/>
</dbReference>
<keyword evidence="3" id="KW-1185">Reference proteome</keyword>
<dbReference type="GO" id="GO:0005868">
    <property type="term" value="C:cytoplasmic dynein complex"/>
    <property type="evidence" value="ECO:0007669"/>
    <property type="project" value="TreeGrafter"/>
</dbReference>
<accession>A0AAV0ANL0</accession>
<dbReference type="Pfam" id="PF12774">
    <property type="entry name" value="AAA_6"/>
    <property type="match status" value="1"/>
</dbReference>
<evidence type="ECO:0000259" key="1">
    <source>
        <dbReference type="Pfam" id="PF12774"/>
    </source>
</evidence>
<comment type="caution">
    <text evidence="2">The sequence shown here is derived from an EMBL/GenBank/DDBJ whole genome shotgun (WGS) entry which is preliminary data.</text>
</comment>
<organism evidence="2 3">
    <name type="scientific">Phakopsora pachyrhizi</name>
    <name type="common">Asian soybean rust disease fungus</name>
    <dbReference type="NCBI Taxonomy" id="170000"/>
    <lineage>
        <taxon>Eukaryota</taxon>
        <taxon>Fungi</taxon>
        <taxon>Dikarya</taxon>
        <taxon>Basidiomycota</taxon>
        <taxon>Pucciniomycotina</taxon>
        <taxon>Pucciniomycetes</taxon>
        <taxon>Pucciniales</taxon>
        <taxon>Phakopsoraceae</taxon>
        <taxon>Phakopsora</taxon>
    </lineage>
</organism>
<dbReference type="GO" id="GO:0007018">
    <property type="term" value="P:microtubule-based movement"/>
    <property type="evidence" value="ECO:0007669"/>
    <property type="project" value="InterPro"/>
</dbReference>
<dbReference type="GO" id="GO:0008569">
    <property type="term" value="F:minus-end-directed microtubule motor activity"/>
    <property type="evidence" value="ECO:0007669"/>
    <property type="project" value="TreeGrafter"/>
</dbReference>
<dbReference type="GO" id="GO:0051959">
    <property type="term" value="F:dynein light intermediate chain binding"/>
    <property type="evidence" value="ECO:0007669"/>
    <property type="project" value="InterPro"/>
</dbReference>
<dbReference type="PANTHER" id="PTHR10676">
    <property type="entry name" value="DYNEIN HEAVY CHAIN FAMILY PROTEIN"/>
    <property type="match status" value="1"/>
</dbReference>